<evidence type="ECO:0000313" key="2">
    <source>
        <dbReference type="Proteomes" id="UP000250991"/>
    </source>
</evidence>
<reference evidence="1 2" key="1">
    <citation type="submission" date="2018-06" db="EMBL/GenBank/DDBJ databases">
        <authorList>
            <consortium name="Pathogen Informatics"/>
            <person name="Doyle S."/>
        </authorList>
    </citation>
    <scope>NUCLEOTIDE SEQUENCE [LARGE SCALE GENOMIC DNA]</scope>
    <source>
        <strain evidence="1 2">NCTC8009</strain>
    </source>
</reference>
<dbReference type="Proteomes" id="UP000250991">
    <property type="component" value="Unassembled WGS sequence"/>
</dbReference>
<protein>
    <submittedName>
        <fullName evidence="1">Uncharacterized protein</fullName>
    </submittedName>
</protein>
<name>A0A2X1L2T3_ECOLX</name>
<sequence>MLVSKKKYDFLLARYEQAPPVLTCWSVSRQS</sequence>
<organism evidence="1 2">
    <name type="scientific">Escherichia coli</name>
    <dbReference type="NCBI Taxonomy" id="562"/>
    <lineage>
        <taxon>Bacteria</taxon>
        <taxon>Pseudomonadati</taxon>
        <taxon>Pseudomonadota</taxon>
        <taxon>Gammaproteobacteria</taxon>
        <taxon>Enterobacterales</taxon>
        <taxon>Enterobacteriaceae</taxon>
        <taxon>Escherichia</taxon>
    </lineage>
</organism>
<gene>
    <name evidence="1" type="ORF">NCTC8009_00354</name>
</gene>
<dbReference type="EMBL" id="UARW01000004">
    <property type="protein sequence ID" value="SPW71074.1"/>
    <property type="molecule type" value="Genomic_DNA"/>
</dbReference>
<dbReference type="AlphaFoldDB" id="A0A2X1L2T3"/>
<accession>A0A2X1L2T3</accession>
<proteinExistence type="predicted"/>
<evidence type="ECO:0000313" key="1">
    <source>
        <dbReference type="EMBL" id="SPW71074.1"/>
    </source>
</evidence>